<dbReference type="Proteomes" id="UP001620626">
    <property type="component" value="Unassembled WGS sequence"/>
</dbReference>
<keyword evidence="8" id="KW-1185">Reference proteome</keyword>
<dbReference type="AlphaFoldDB" id="A0ABD2JM64"/>
<evidence type="ECO:0000313" key="8">
    <source>
        <dbReference type="Proteomes" id="UP001620626"/>
    </source>
</evidence>
<proteinExistence type="inferred from homology"/>
<feature type="transmembrane region" description="Helical" evidence="5">
    <location>
        <begin position="321"/>
        <end position="344"/>
    </location>
</feature>
<feature type="transmembrane region" description="Helical" evidence="5">
    <location>
        <begin position="56"/>
        <end position="79"/>
    </location>
</feature>
<feature type="transmembrane region" description="Helical" evidence="5">
    <location>
        <begin position="100"/>
        <end position="117"/>
    </location>
</feature>
<feature type="region of interest" description="Disordered" evidence="4">
    <location>
        <begin position="391"/>
        <end position="417"/>
    </location>
</feature>
<keyword evidence="5" id="KW-0812">Transmembrane</keyword>
<evidence type="ECO:0000256" key="2">
    <source>
        <dbReference type="ARBA" id="ARBA00022679"/>
    </source>
</evidence>
<feature type="compositionally biased region" description="Basic and acidic residues" evidence="4">
    <location>
        <begin position="407"/>
        <end position="417"/>
    </location>
</feature>
<feature type="compositionally biased region" description="Polar residues" evidence="4">
    <location>
        <begin position="397"/>
        <end position="406"/>
    </location>
</feature>
<dbReference type="SMART" id="SM00563">
    <property type="entry name" value="PlsC"/>
    <property type="match status" value="1"/>
</dbReference>
<comment type="caution">
    <text evidence="7">The sequence shown here is derived from an EMBL/GenBank/DDBJ whole genome shotgun (WGS) entry which is preliminary data.</text>
</comment>
<feature type="domain" description="Phospholipid/glycerol acyltransferase" evidence="6">
    <location>
        <begin position="90"/>
        <end position="214"/>
    </location>
</feature>
<evidence type="ECO:0000256" key="1">
    <source>
        <dbReference type="ARBA" id="ARBA00008655"/>
    </source>
</evidence>
<evidence type="ECO:0000256" key="4">
    <source>
        <dbReference type="SAM" id="MobiDB-lite"/>
    </source>
</evidence>
<dbReference type="Pfam" id="PF16076">
    <property type="entry name" value="Acyltransf_C"/>
    <property type="match status" value="1"/>
</dbReference>
<accession>A0ABD2JM64</accession>
<keyword evidence="2" id="KW-0808">Transferase</keyword>
<dbReference type="CDD" id="cd07990">
    <property type="entry name" value="LPLAT_LCLAT1-like"/>
    <property type="match status" value="1"/>
</dbReference>
<evidence type="ECO:0000256" key="5">
    <source>
        <dbReference type="SAM" id="Phobius"/>
    </source>
</evidence>
<dbReference type="EMBL" id="JBICBT010000941">
    <property type="protein sequence ID" value="KAL3091712.1"/>
    <property type="molecule type" value="Genomic_DNA"/>
</dbReference>
<feature type="transmembrane region" description="Helical" evidence="5">
    <location>
        <begin position="20"/>
        <end position="44"/>
    </location>
</feature>
<dbReference type="PANTHER" id="PTHR10983:SF16">
    <property type="entry name" value="LYSOCARDIOLIPIN ACYLTRANSFERASE 1"/>
    <property type="match status" value="1"/>
</dbReference>
<keyword evidence="5" id="KW-1133">Transmembrane helix</keyword>
<organism evidence="7 8">
    <name type="scientific">Heterodera trifolii</name>
    <dbReference type="NCBI Taxonomy" id="157864"/>
    <lineage>
        <taxon>Eukaryota</taxon>
        <taxon>Metazoa</taxon>
        <taxon>Ecdysozoa</taxon>
        <taxon>Nematoda</taxon>
        <taxon>Chromadorea</taxon>
        <taxon>Rhabditida</taxon>
        <taxon>Tylenchina</taxon>
        <taxon>Tylenchomorpha</taxon>
        <taxon>Tylenchoidea</taxon>
        <taxon>Heteroderidae</taxon>
        <taxon>Heteroderinae</taxon>
        <taxon>Heterodera</taxon>
    </lineage>
</organism>
<evidence type="ECO:0000313" key="7">
    <source>
        <dbReference type="EMBL" id="KAL3091712.1"/>
    </source>
</evidence>
<name>A0ABD2JM64_9BILA</name>
<dbReference type="InterPro" id="IPR032098">
    <property type="entry name" value="Acyltransf_C"/>
</dbReference>
<dbReference type="GO" id="GO:0016746">
    <property type="term" value="F:acyltransferase activity"/>
    <property type="evidence" value="ECO:0007669"/>
    <property type="project" value="UniProtKB-KW"/>
</dbReference>
<dbReference type="Pfam" id="PF01553">
    <property type="entry name" value="Acyltransferase"/>
    <property type="match status" value="1"/>
</dbReference>
<sequence>MEPPTISFFELFHCLKGLTFALLLLSSSFFGTFFFLMPLMPFAIFRPNLFRQLTDFLIGFWLVLPSSLVEFMFGVRIHLQGDKIDRNKPSLIIMNHRTRLDWLFFWNALWRMDPWLLTTEKISPKSTLMFIPGAGWAMATNAFLFLNRNFAFDRFRIDRMISYYSQTSRNYQLLLFPEGTDKCPIATKRSERFAEKNGLVKYKYLLHPRTVGFVHILKRMRKEKYVDFIYDVSVAYGGRIIQSEFDLLLLGLTPAHVHFLVQKIPISLIPEDDEQLEQWLNKKWAEKEEILRRFYSTGEFLPTDANTEKSFQKTELSPQAFHLQLIISAVWLALTAVWTIIFFGFLSAQIRWSCTLLTIIYFVGLQLYFGGFELFLARLAAAQSVVSKESVVKSKGSEANNTGNNEASEKHNKMNGQ</sequence>
<dbReference type="PANTHER" id="PTHR10983">
    <property type="entry name" value="1-ACYLGLYCEROL-3-PHOSPHATE ACYLTRANSFERASE-RELATED"/>
    <property type="match status" value="1"/>
</dbReference>
<protein>
    <recommendedName>
        <fullName evidence="6">Phospholipid/glycerol acyltransferase domain-containing protein</fullName>
    </recommendedName>
</protein>
<comment type="similarity">
    <text evidence="1">Belongs to the 1-acyl-sn-glycerol-3-phosphate acyltransferase family.</text>
</comment>
<reference evidence="7 8" key="1">
    <citation type="submission" date="2024-10" db="EMBL/GenBank/DDBJ databases">
        <authorList>
            <person name="Kim D."/>
        </authorList>
    </citation>
    <scope>NUCLEOTIDE SEQUENCE [LARGE SCALE GENOMIC DNA]</scope>
    <source>
        <strain evidence="7">BH-2024</strain>
    </source>
</reference>
<keyword evidence="3" id="KW-0012">Acyltransferase</keyword>
<evidence type="ECO:0000259" key="6">
    <source>
        <dbReference type="SMART" id="SM00563"/>
    </source>
</evidence>
<dbReference type="SUPFAM" id="SSF69593">
    <property type="entry name" value="Glycerol-3-phosphate (1)-acyltransferase"/>
    <property type="match status" value="1"/>
</dbReference>
<evidence type="ECO:0000256" key="3">
    <source>
        <dbReference type="ARBA" id="ARBA00023315"/>
    </source>
</evidence>
<feature type="transmembrane region" description="Helical" evidence="5">
    <location>
        <begin position="350"/>
        <end position="369"/>
    </location>
</feature>
<keyword evidence="5" id="KW-0472">Membrane</keyword>
<gene>
    <name evidence="7" type="ORF">niasHT_024294</name>
</gene>
<dbReference type="InterPro" id="IPR002123">
    <property type="entry name" value="Plipid/glycerol_acylTrfase"/>
</dbReference>
<feature type="transmembrane region" description="Helical" evidence="5">
    <location>
        <begin position="129"/>
        <end position="146"/>
    </location>
</feature>